<accession>A0AAN7TVR3</accession>
<proteinExistence type="predicted"/>
<keyword evidence="2" id="KW-1185">Reference proteome</keyword>
<comment type="caution">
    <text evidence="1">The sequence shown here is derived from an EMBL/GenBank/DDBJ whole genome shotgun (WGS) entry which is preliminary data.</text>
</comment>
<reference evidence="1 2" key="1">
    <citation type="submission" date="2023-11" db="EMBL/GenBank/DDBJ databases">
        <title>Dfirmibasis_genome.</title>
        <authorList>
            <person name="Edelbroek B."/>
            <person name="Kjellin J."/>
            <person name="Jerlstrom-Hultqvist J."/>
            <person name="Soderbom F."/>
        </authorList>
    </citation>
    <scope>NUCLEOTIDE SEQUENCE [LARGE SCALE GENOMIC DNA]</scope>
    <source>
        <strain evidence="1 2">TNS-C-14</strain>
    </source>
</reference>
<evidence type="ECO:0000313" key="2">
    <source>
        <dbReference type="Proteomes" id="UP001344447"/>
    </source>
</evidence>
<name>A0AAN7TVR3_9MYCE</name>
<dbReference type="Proteomes" id="UP001344447">
    <property type="component" value="Unassembled WGS sequence"/>
</dbReference>
<organism evidence="1 2">
    <name type="scientific">Dictyostelium firmibasis</name>
    <dbReference type="NCBI Taxonomy" id="79012"/>
    <lineage>
        <taxon>Eukaryota</taxon>
        <taxon>Amoebozoa</taxon>
        <taxon>Evosea</taxon>
        <taxon>Eumycetozoa</taxon>
        <taxon>Dictyostelia</taxon>
        <taxon>Dictyosteliales</taxon>
        <taxon>Dictyosteliaceae</taxon>
        <taxon>Dictyostelium</taxon>
    </lineage>
</organism>
<dbReference type="AlphaFoldDB" id="A0AAN7TVR3"/>
<sequence length="45" mass="5518">MDAIQTRMVISEFEKRVKREAQEKINQFSQQQWILYHLSHPDDDQ</sequence>
<evidence type="ECO:0000313" key="1">
    <source>
        <dbReference type="EMBL" id="KAK5580724.1"/>
    </source>
</evidence>
<dbReference type="EMBL" id="JAVFKY010000002">
    <property type="protein sequence ID" value="KAK5580724.1"/>
    <property type="molecule type" value="Genomic_DNA"/>
</dbReference>
<protein>
    <submittedName>
        <fullName evidence="1">Uncharacterized protein</fullName>
    </submittedName>
</protein>
<gene>
    <name evidence="1" type="ORF">RB653_000748</name>
</gene>